<dbReference type="PROSITE" id="PS52004">
    <property type="entry name" value="KS3_2"/>
    <property type="match status" value="1"/>
</dbReference>
<dbReference type="SUPFAM" id="SSF52151">
    <property type="entry name" value="FabD/lysophospholipase-like"/>
    <property type="match status" value="1"/>
</dbReference>
<dbReference type="GO" id="GO:0004315">
    <property type="term" value="F:3-oxoacyl-[acyl-carrier-protein] synthase activity"/>
    <property type="evidence" value="ECO:0007669"/>
    <property type="project" value="InterPro"/>
</dbReference>
<evidence type="ECO:0000313" key="8">
    <source>
        <dbReference type="Proteomes" id="UP000237438"/>
    </source>
</evidence>
<dbReference type="InterPro" id="IPR016035">
    <property type="entry name" value="Acyl_Trfase/lysoPLipase"/>
</dbReference>
<dbReference type="InterPro" id="IPR016039">
    <property type="entry name" value="Thiolase-like"/>
</dbReference>
<dbReference type="InterPro" id="IPR001227">
    <property type="entry name" value="Ac_transferase_dom_sf"/>
</dbReference>
<dbReference type="STRING" id="225359.A0A2S4PL68"/>
<dbReference type="SMART" id="SM00827">
    <property type="entry name" value="PKS_AT"/>
    <property type="match status" value="1"/>
</dbReference>
<dbReference type="Gene3D" id="3.40.47.10">
    <property type="match status" value="1"/>
</dbReference>
<feature type="non-terminal residue" evidence="7">
    <location>
        <position position="826"/>
    </location>
</feature>
<dbReference type="OrthoDB" id="329835at2759"/>
<evidence type="ECO:0000256" key="5">
    <source>
        <dbReference type="SAM" id="MobiDB-lite"/>
    </source>
</evidence>
<keyword evidence="8" id="KW-1185">Reference proteome</keyword>
<keyword evidence="2" id="KW-0597">Phosphoprotein</keyword>
<dbReference type="PROSITE" id="PS00606">
    <property type="entry name" value="KS3_1"/>
    <property type="match status" value="1"/>
</dbReference>
<dbReference type="InterPro" id="IPR014031">
    <property type="entry name" value="Ketoacyl_synth_C"/>
</dbReference>
<dbReference type="InterPro" id="IPR018201">
    <property type="entry name" value="Ketoacyl_synth_AS"/>
</dbReference>
<evidence type="ECO:0000256" key="4">
    <source>
        <dbReference type="ARBA" id="ARBA00023002"/>
    </source>
</evidence>
<dbReference type="GO" id="GO:0006633">
    <property type="term" value="P:fatty acid biosynthetic process"/>
    <property type="evidence" value="ECO:0007669"/>
    <property type="project" value="InterPro"/>
</dbReference>
<evidence type="ECO:0000259" key="6">
    <source>
        <dbReference type="PROSITE" id="PS52004"/>
    </source>
</evidence>
<dbReference type="AlphaFoldDB" id="A0A2S4PL68"/>
<evidence type="ECO:0000256" key="1">
    <source>
        <dbReference type="ARBA" id="ARBA00022450"/>
    </source>
</evidence>
<dbReference type="PANTHER" id="PTHR43775:SF29">
    <property type="entry name" value="ASPERFURANONE POLYKETIDE SYNTHASE AFOG-RELATED"/>
    <property type="match status" value="1"/>
</dbReference>
<dbReference type="GO" id="GO:0004312">
    <property type="term" value="F:fatty acid synthase activity"/>
    <property type="evidence" value="ECO:0007669"/>
    <property type="project" value="TreeGrafter"/>
</dbReference>
<dbReference type="Proteomes" id="UP000237438">
    <property type="component" value="Unassembled WGS sequence"/>
</dbReference>
<dbReference type="InterPro" id="IPR014030">
    <property type="entry name" value="Ketoacyl_synth_N"/>
</dbReference>
<accession>A0A2S4PL68</accession>
<proteinExistence type="predicted"/>
<dbReference type="InterPro" id="IPR014043">
    <property type="entry name" value="Acyl_transferase_dom"/>
</dbReference>
<keyword evidence="1" id="KW-0596">Phosphopantetheine</keyword>
<dbReference type="Pfam" id="PF00109">
    <property type="entry name" value="ketoacyl-synt"/>
    <property type="match status" value="1"/>
</dbReference>
<sequence length="826" mass="90423">MAKVAYPQRRPDDIAVIGLAYRFPGGADSDAKLWDLLAERKSAHSKIPVDRFNIEAFHRLGATHPDNVAADGAHLLEQDVSAFDAPFFGITMEEAKAIDPQARMLLECSYEALMNAGLKVESISGSDTGCYVGCFDLDYHQMLMDDFENAPRYSGTGTAFSLLSNRLSWFYNLKGPSLSLDTACSSSLVGLHLACQSLSAGESKMAMVCGAKLLLGPHLSMWLSRINMFSPDGKSRSFTDDTTGYGGGEGIATVILKPLADALRDNDPIRAVIKGTGVNQDGMLRIQLLSWECHTKGITVPNPEAQLDLIRSTYLAAELSFADTGYLEAHVSLCFRRVPLGRPDSRRKQGTGTAVGDPLELAAVAQAIVESRRSEPLYVGSIKSNIGHTEGAAGLAGLIKCILMLEKGVILPNIHFDKPNKRIPFERDRIKVPTEVLPWPKDLDRRASINSFGFGGTNAHAIVESFPTPSTSSLDHAAQVDASEVVAVTPNHPRLFVLSGHEPAAVDKLRQRYLEYINQAKNSDDVDCKLDDLFYTLGCRRSRMDWSVSLVASDFEELGKKLLENTKAVKRAARSPRIGFVFTGQGAQWPRMGVGLMRYGVFQESVQAADRFLSGQCDCGWSVIDELEKAKNESRIASSELAQPICTIIQVAMIDLLRCWNIRPTAAVCVGDRIPSRTRVRPAGRDRARPPRCHVGGGTGRGGCEILFGRPGSGPRQYCMHQLPELNDSLRRRCRDPRASHQADRERGLRAGVEGGERLPLASHEVGGGPLPGFDHSRRRSDRSEYWVRNLVSPVLFSDAVSAHAERHQKERFDASRVTAEPAAGC</sequence>
<dbReference type="Pfam" id="PF16197">
    <property type="entry name" value="KAsynt_C_assoc"/>
    <property type="match status" value="1"/>
</dbReference>
<dbReference type="Pfam" id="PF02801">
    <property type="entry name" value="Ketoacyl-synt_C"/>
    <property type="match status" value="1"/>
</dbReference>
<evidence type="ECO:0000256" key="2">
    <source>
        <dbReference type="ARBA" id="ARBA00022553"/>
    </source>
</evidence>
<dbReference type="Gene3D" id="3.40.366.10">
    <property type="entry name" value="Malonyl-Coenzyme A Acyl Carrier Protein, domain 2"/>
    <property type="match status" value="1"/>
</dbReference>
<keyword evidence="4" id="KW-0560">Oxidoreductase</keyword>
<evidence type="ECO:0000313" key="7">
    <source>
        <dbReference type="EMBL" id="POS82763.1"/>
    </source>
</evidence>
<dbReference type="SMART" id="SM00825">
    <property type="entry name" value="PKS_KS"/>
    <property type="match status" value="1"/>
</dbReference>
<feature type="domain" description="Ketosynthase family 3 (KS3)" evidence="6">
    <location>
        <begin position="11"/>
        <end position="465"/>
    </location>
</feature>
<organism evidence="7 8">
    <name type="scientific">Erysiphe pulchra</name>
    <dbReference type="NCBI Taxonomy" id="225359"/>
    <lineage>
        <taxon>Eukaryota</taxon>
        <taxon>Fungi</taxon>
        <taxon>Dikarya</taxon>
        <taxon>Ascomycota</taxon>
        <taxon>Pezizomycotina</taxon>
        <taxon>Leotiomycetes</taxon>
        <taxon>Erysiphales</taxon>
        <taxon>Erysiphaceae</taxon>
        <taxon>Erysiphe</taxon>
    </lineage>
</organism>
<dbReference type="SUPFAM" id="SSF53901">
    <property type="entry name" value="Thiolase-like"/>
    <property type="match status" value="1"/>
</dbReference>
<dbReference type="InterPro" id="IPR032821">
    <property type="entry name" value="PKS_assoc"/>
</dbReference>
<dbReference type="InterPro" id="IPR020841">
    <property type="entry name" value="PKS_Beta-ketoAc_synthase_dom"/>
</dbReference>
<dbReference type="PANTHER" id="PTHR43775">
    <property type="entry name" value="FATTY ACID SYNTHASE"/>
    <property type="match status" value="1"/>
</dbReference>
<protein>
    <recommendedName>
        <fullName evidence="6">Ketosynthase family 3 (KS3) domain-containing protein</fullName>
    </recommendedName>
</protein>
<evidence type="ECO:0000256" key="3">
    <source>
        <dbReference type="ARBA" id="ARBA00022679"/>
    </source>
</evidence>
<dbReference type="InterPro" id="IPR050091">
    <property type="entry name" value="PKS_NRPS_Biosynth_Enz"/>
</dbReference>
<dbReference type="EMBL" id="PEDP01002283">
    <property type="protein sequence ID" value="POS82763.1"/>
    <property type="molecule type" value="Genomic_DNA"/>
</dbReference>
<dbReference type="GO" id="GO:0016491">
    <property type="term" value="F:oxidoreductase activity"/>
    <property type="evidence" value="ECO:0007669"/>
    <property type="project" value="UniProtKB-KW"/>
</dbReference>
<dbReference type="CDD" id="cd00833">
    <property type="entry name" value="PKS"/>
    <property type="match status" value="1"/>
</dbReference>
<comment type="caution">
    <text evidence="7">The sequence shown here is derived from an EMBL/GenBank/DDBJ whole genome shotgun (WGS) entry which is preliminary data.</text>
</comment>
<dbReference type="GO" id="GO:0044550">
    <property type="term" value="P:secondary metabolite biosynthetic process"/>
    <property type="evidence" value="ECO:0007669"/>
    <property type="project" value="TreeGrafter"/>
</dbReference>
<reference evidence="7 8" key="1">
    <citation type="submission" date="2017-10" db="EMBL/GenBank/DDBJ databases">
        <title>Development of genomic resources for the powdery mildew, Erysiphe pulchra.</title>
        <authorList>
            <person name="Wadl P.A."/>
            <person name="Mack B.M."/>
            <person name="Moore G."/>
            <person name="Beltz S.B."/>
        </authorList>
    </citation>
    <scope>NUCLEOTIDE SEQUENCE [LARGE SCALE GENOMIC DNA]</scope>
    <source>
        <strain evidence="7">Cflorida</strain>
    </source>
</reference>
<feature type="region of interest" description="Disordered" evidence="5">
    <location>
        <begin position="734"/>
        <end position="753"/>
    </location>
</feature>
<feature type="compositionally biased region" description="Basic and acidic residues" evidence="5">
    <location>
        <begin position="734"/>
        <end position="749"/>
    </location>
</feature>
<gene>
    <name evidence="7" type="ORF">EPUL_004822</name>
</gene>
<feature type="region of interest" description="Disordered" evidence="5">
    <location>
        <begin position="760"/>
        <end position="779"/>
    </location>
</feature>
<name>A0A2S4PL68_9PEZI</name>
<dbReference type="Pfam" id="PF00698">
    <property type="entry name" value="Acyl_transf_1"/>
    <property type="match status" value="1"/>
</dbReference>
<keyword evidence="3" id="KW-0808">Transferase</keyword>